<gene>
    <name evidence="2" type="ORF">M408DRAFT_327066</name>
</gene>
<dbReference type="Pfam" id="PF00326">
    <property type="entry name" value="Peptidase_S9"/>
    <property type="match status" value="1"/>
</dbReference>
<dbReference type="SUPFAM" id="SSF53474">
    <property type="entry name" value="alpha/beta-Hydrolases"/>
    <property type="match status" value="1"/>
</dbReference>
<dbReference type="PANTHER" id="PTHR43056:SF5">
    <property type="entry name" value="PEPTIDASE S9 PROLYL OLIGOPEPTIDASE CATALYTIC DOMAIN-CONTAINING PROTEIN"/>
    <property type="match status" value="1"/>
</dbReference>
<evidence type="ECO:0000259" key="1">
    <source>
        <dbReference type="Pfam" id="PF00326"/>
    </source>
</evidence>
<dbReference type="Gene3D" id="3.40.50.1820">
    <property type="entry name" value="alpha/beta hydrolase"/>
    <property type="match status" value="1"/>
</dbReference>
<accession>A0A0C3B6S5</accession>
<dbReference type="InterPro" id="IPR029058">
    <property type="entry name" value="AB_hydrolase_fold"/>
</dbReference>
<dbReference type="STRING" id="933852.A0A0C3B6S5"/>
<dbReference type="AlphaFoldDB" id="A0A0C3B6S5"/>
<dbReference type="OrthoDB" id="43744at2759"/>
<dbReference type="GO" id="GO:0006508">
    <property type="term" value="P:proteolysis"/>
    <property type="evidence" value="ECO:0007669"/>
    <property type="project" value="InterPro"/>
</dbReference>
<evidence type="ECO:0000313" key="2">
    <source>
        <dbReference type="EMBL" id="KIM32530.1"/>
    </source>
</evidence>
<dbReference type="HOGENOM" id="CLU_012236_1_0_1"/>
<evidence type="ECO:0000313" key="3">
    <source>
        <dbReference type="Proteomes" id="UP000054097"/>
    </source>
</evidence>
<dbReference type="Proteomes" id="UP000054097">
    <property type="component" value="Unassembled WGS sequence"/>
</dbReference>
<reference evidence="2 3" key="1">
    <citation type="submission" date="2014-04" db="EMBL/GenBank/DDBJ databases">
        <authorList>
            <consortium name="DOE Joint Genome Institute"/>
            <person name="Kuo A."/>
            <person name="Zuccaro A."/>
            <person name="Kohler A."/>
            <person name="Nagy L.G."/>
            <person name="Floudas D."/>
            <person name="Copeland A."/>
            <person name="Barry K.W."/>
            <person name="Cichocki N."/>
            <person name="Veneault-Fourrey C."/>
            <person name="LaButti K."/>
            <person name="Lindquist E.A."/>
            <person name="Lipzen A."/>
            <person name="Lundell T."/>
            <person name="Morin E."/>
            <person name="Murat C."/>
            <person name="Sun H."/>
            <person name="Tunlid A."/>
            <person name="Henrissat B."/>
            <person name="Grigoriev I.V."/>
            <person name="Hibbett D.S."/>
            <person name="Martin F."/>
            <person name="Nordberg H.P."/>
            <person name="Cantor M.N."/>
            <person name="Hua S.X."/>
        </authorList>
    </citation>
    <scope>NUCLEOTIDE SEQUENCE [LARGE SCALE GENOMIC DNA]</scope>
    <source>
        <strain evidence="2 3">MAFF 305830</strain>
    </source>
</reference>
<proteinExistence type="predicted"/>
<keyword evidence="3" id="KW-1185">Reference proteome</keyword>
<dbReference type="SUPFAM" id="SSF69322">
    <property type="entry name" value="Tricorn protease domain 2"/>
    <property type="match status" value="1"/>
</dbReference>
<sequence length="651" mass="70802">MPTAAPYGTWESPIGADLITAKTINITEILVDSVNGDLFHAEGRPSEGGRNALVHSIDDKDIFGSDFNARTQVHEYGGAASLAHGGKVFFSDWKSKRINVIDGGAAPTPVTPENTTLRYADMAAYPPQPKILVAVQEDHTKPAPQDVVNTLVAIHTGSQTVTPLVHGADFYSSPKFSPNGKYLAWLQWHHPDMPWEGTELVVAEVVVSNEKLEVKDQRIVDGKRDSVSVNEPVWVDDDILVYLCDSTGFYNPKRYSVASGTSVPILTTPLADDFSEPAWIMGMSRMAHLNSNTLIVSPIHQGFAKLALIDIPTGAIHYLENDFVSISFLRRLDGCSAVMSARKIDQSPALVKVQLASDDLYGKPATYTVIKQTSTLSSTLPPGFISGSEALVLNQGNLHVLLTPPQNPNYVGLENEKPPAIVNIHGGPTARVEPGLLWTAQYFTSRGWAWIDVNYAGSSGYGREYRDRLRGEWGVSEVADSARTVQELGERGLIDPLRATIRGGSAGGFTVLMTLCTPVTANVFAAGTSSYGVSDLARLVADTHKFESQYLFKLVGGTPEEVPEVYAARSAVKHATEIRSPLLILQGSEDAIVPPNQAEAIVEQIKANHGQVEYVLFEGEGHGWRRAENVKKALEKECSFYEQVVLKKVLT</sequence>
<dbReference type="InterPro" id="IPR050585">
    <property type="entry name" value="Xaa-Pro_dipeptidyl-ppase/CocE"/>
</dbReference>
<feature type="domain" description="Peptidase S9 prolyl oligopeptidase catalytic" evidence="1">
    <location>
        <begin position="438"/>
        <end position="645"/>
    </location>
</feature>
<name>A0A0C3B6S5_SERVB</name>
<protein>
    <recommendedName>
        <fullName evidence="1">Peptidase S9 prolyl oligopeptidase catalytic domain-containing protein</fullName>
    </recommendedName>
</protein>
<organism evidence="2 3">
    <name type="scientific">Serendipita vermifera MAFF 305830</name>
    <dbReference type="NCBI Taxonomy" id="933852"/>
    <lineage>
        <taxon>Eukaryota</taxon>
        <taxon>Fungi</taxon>
        <taxon>Dikarya</taxon>
        <taxon>Basidiomycota</taxon>
        <taxon>Agaricomycotina</taxon>
        <taxon>Agaricomycetes</taxon>
        <taxon>Sebacinales</taxon>
        <taxon>Serendipitaceae</taxon>
        <taxon>Serendipita</taxon>
    </lineage>
</organism>
<reference evidence="3" key="2">
    <citation type="submission" date="2015-01" db="EMBL/GenBank/DDBJ databases">
        <title>Evolutionary Origins and Diversification of the Mycorrhizal Mutualists.</title>
        <authorList>
            <consortium name="DOE Joint Genome Institute"/>
            <consortium name="Mycorrhizal Genomics Consortium"/>
            <person name="Kohler A."/>
            <person name="Kuo A."/>
            <person name="Nagy L.G."/>
            <person name="Floudas D."/>
            <person name="Copeland A."/>
            <person name="Barry K.W."/>
            <person name="Cichocki N."/>
            <person name="Veneault-Fourrey C."/>
            <person name="LaButti K."/>
            <person name="Lindquist E.A."/>
            <person name="Lipzen A."/>
            <person name="Lundell T."/>
            <person name="Morin E."/>
            <person name="Murat C."/>
            <person name="Riley R."/>
            <person name="Ohm R."/>
            <person name="Sun H."/>
            <person name="Tunlid A."/>
            <person name="Henrissat B."/>
            <person name="Grigoriev I.V."/>
            <person name="Hibbett D.S."/>
            <person name="Martin F."/>
        </authorList>
    </citation>
    <scope>NUCLEOTIDE SEQUENCE [LARGE SCALE GENOMIC DNA]</scope>
    <source>
        <strain evidence="3">MAFF 305830</strain>
    </source>
</reference>
<dbReference type="EMBL" id="KN824280">
    <property type="protein sequence ID" value="KIM32530.1"/>
    <property type="molecule type" value="Genomic_DNA"/>
</dbReference>
<dbReference type="GO" id="GO:0008236">
    <property type="term" value="F:serine-type peptidase activity"/>
    <property type="evidence" value="ECO:0007669"/>
    <property type="project" value="InterPro"/>
</dbReference>
<dbReference type="PANTHER" id="PTHR43056">
    <property type="entry name" value="PEPTIDASE S9 PROLYL OLIGOPEPTIDASE"/>
    <property type="match status" value="1"/>
</dbReference>
<dbReference type="InterPro" id="IPR001375">
    <property type="entry name" value="Peptidase_S9_cat"/>
</dbReference>